<evidence type="ECO:0000313" key="3">
    <source>
        <dbReference type="Proteomes" id="UP000290439"/>
    </source>
</evidence>
<dbReference type="GO" id="GO:0000976">
    <property type="term" value="F:transcription cis-regulatory region binding"/>
    <property type="evidence" value="ECO:0007669"/>
    <property type="project" value="TreeGrafter"/>
</dbReference>
<dbReference type="Pfam" id="PF00440">
    <property type="entry name" value="TetR_N"/>
    <property type="match status" value="1"/>
</dbReference>
<dbReference type="InterPro" id="IPR036271">
    <property type="entry name" value="Tet_transcr_reg_TetR-rel_C_sf"/>
</dbReference>
<name>A0A2L2JUA1_9NOCA</name>
<dbReference type="GO" id="GO:0003700">
    <property type="term" value="F:DNA-binding transcription factor activity"/>
    <property type="evidence" value="ECO:0007669"/>
    <property type="project" value="TreeGrafter"/>
</dbReference>
<accession>A0A2L2JUA1</accession>
<reference evidence="2 3" key="1">
    <citation type="submission" date="2019-02" db="EMBL/GenBank/DDBJ databases">
        <authorList>
            <consortium name="Pathogen Informatics"/>
        </authorList>
    </citation>
    <scope>NUCLEOTIDE SEQUENCE [LARGE SCALE GENOMIC DNA]</scope>
    <source>
        <strain evidence="2 3">3012STDY6756504</strain>
    </source>
</reference>
<dbReference type="AlphaFoldDB" id="A0A2L2JUA1"/>
<sequence>MSAVSPARVYGGLTAEQRHDQRRARLIEAATLLLGTRGAAETTVTAVCAEAKLTSRYFYQHFSDRDALLRAVAVELENILRREVELAAPADGAAPDEVARATVGAFVRMIADDPVMARILFIESAAEPVMRELRSEIMTRFTDLVLAHAQRYLHLAESTIAVAHLGSTLAVGGLFEVLRRWLDGELDFDAEQIIEHSAGLFGFLAAYVSVVQPD</sequence>
<evidence type="ECO:0000313" key="2">
    <source>
        <dbReference type="EMBL" id="VFA98130.1"/>
    </source>
</evidence>
<proteinExistence type="predicted"/>
<protein>
    <submittedName>
        <fullName evidence="2">DNA-binding transcriptional repressor FabR</fullName>
    </submittedName>
</protein>
<dbReference type="SUPFAM" id="SSF48498">
    <property type="entry name" value="Tetracyclin repressor-like, C-terminal domain"/>
    <property type="match status" value="1"/>
</dbReference>
<gene>
    <name evidence="2" type="ORF">NCTC10797_01895</name>
</gene>
<dbReference type="PROSITE" id="PS50977">
    <property type="entry name" value="HTH_TETR_2"/>
    <property type="match status" value="1"/>
</dbReference>
<dbReference type="Gene3D" id="1.10.357.10">
    <property type="entry name" value="Tetracycline Repressor, domain 2"/>
    <property type="match status" value="1"/>
</dbReference>
<dbReference type="PANTHER" id="PTHR30055:SF209">
    <property type="entry name" value="POSSIBLE TRANSCRIPTIONAL REGULATORY PROTEIN (PROBABLY TETR-FAMILY)"/>
    <property type="match status" value="1"/>
</dbReference>
<dbReference type="InterPro" id="IPR050109">
    <property type="entry name" value="HTH-type_TetR-like_transc_reg"/>
</dbReference>
<dbReference type="SUPFAM" id="SSF46689">
    <property type="entry name" value="Homeodomain-like"/>
    <property type="match status" value="1"/>
</dbReference>
<dbReference type="EMBL" id="LR215973">
    <property type="protein sequence ID" value="VFA98130.1"/>
    <property type="molecule type" value="Genomic_DNA"/>
</dbReference>
<organism evidence="2 3">
    <name type="scientific">Nocardia cyriacigeorgica</name>
    <dbReference type="NCBI Taxonomy" id="135487"/>
    <lineage>
        <taxon>Bacteria</taxon>
        <taxon>Bacillati</taxon>
        <taxon>Actinomycetota</taxon>
        <taxon>Actinomycetes</taxon>
        <taxon>Mycobacteriales</taxon>
        <taxon>Nocardiaceae</taxon>
        <taxon>Nocardia</taxon>
    </lineage>
</organism>
<dbReference type="InterPro" id="IPR001647">
    <property type="entry name" value="HTH_TetR"/>
</dbReference>
<evidence type="ECO:0000256" key="1">
    <source>
        <dbReference type="ARBA" id="ARBA00023125"/>
    </source>
</evidence>
<dbReference type="PANTHER" id="PTHR30055">
    <property type="entry name" value="HTH-TYPE TRANSCRIPTIONAL REGULATOR RUTR"/>
    <property type="match status" value="1"/>
</dbReference>
<keyword evidence="1 2" id="KW-0238">DNA-binding</keyword>
<dbReference type="InterPro" id="IPR009057">
    <property type="entry name" value="Homeodomain-like_sf"/>
</dbReference>
<dbReference type="OrthoDB" id="3783612at2"/>
<dbReference type="Proteomes" id="UP000290439">
    <property type="component" value="Chromosome"/>
</dbReference>